<dbReference type="PRINTS" id="PR00313">
    <property type="entry name" value="CABNDNGRPT"/>
</dbReference>
<dbReference type="PANTHER" id="PTHR38340">
    <property type="entry name" value="S-LAYER PROTEIN"/>
    <property type="match status" value="1"/>
</dbReference>
<organism evidence="4 5">
    <name type="scientific">Ramlibacter monticola</name>
    <dbReference type="NCBI Taxonomy" id="1926872"/>
    <lineage>
        <taxon>Bacteria</taxon>
        <taxon>Pseudomonadati</taxon>
        <taxon>Pseudomonadota</taxon>
        <taxon>Betaproteobacteria</taxon>
        <taxon>Burkholderiales</taxon>
        <taxon>Comamonadaceae</taxon>
        <taxon>Ramlibacter</taxon>
    </lineage>
</organism>
<dbReference type="Pfam" id="PF00353">
    <property type="entry name" value="HemolysinCabind"/>
    <property type="match status" value="20"/>
</dbReference>
<proteinExistence type="predicted"/>
<reference evidence="4 5" key="1">
    <citation type="journal article" date="2017" name="Int. J. Syst. Evol. Microbiol.">
        <title>Ramlibacter monticola sp. nov., isolated from forest soil.</title>
        <authorList>
            <person name="Chaudhary D.K."/>
            <person name="Kim J."/>
        </authorList>
    </citation>
    <scope>NUCLEOTIDE SEQUENCE [LARGE SCALE GENOMIC DNA]</scope>
    <source>
        <strain evidence="4 5">KACC 19175</strain>
    </source>
</reference>
<feature type="region of interest" description="Disordered" evidence="3">
    <location>
        <begin position="215"/>
        <end position="275"/>
    </location>
</feature>
<gene>
    <name evidence="4" type="ORF">JJ685_09130</name>
</gene>
<evidence type="ECO:0000256" key="3">
    <source>
        <dbReference type="SAM" id="MobiDB-lite"/>
    </source>
</evidence>
<evidence type="ECO:0000256" key="2">
    <source>
        <dbReference type="ARBA" id="ARBA00022525"/>
    </source>
</evidence>
<comment type="caution">
    <text evidence="4">The sequence shown here is derived from an EMBL/GenBank/DDBJ whole genome shotgun (WGS) entry which is preliminary data.</text>
</comment>
<feature type="compositionally biased region" description="Gly residues" evidence="3">
    <location>
        <begin position="225"/>
        <end position="239"/>
    </location>
</feature>
<accession>A0A936Z0C9</accession>
<feature type="compositionally biased region" description="Low complexity" evidence="3">
    <location>
        <begin position="263"/>
        <end position="275"/>
    </location>
</feature>
<evidence type="ECO:0008006" key="6">
    <source>
        <dbReference type="Google" id="ProtNLM"/>
    </source>
</evidence>
<evidence type="ECO:0000313" key="4">
    <source>
        <dbReference type="EMBL" id="MBL0391300.1"/>
    </source>
</evidence>
<feature type="compositionally biased region" description="Acidic residues" evidence="3">
    <location>
        <begin position="884"/>
        <end position="896"/>
    </location>
</feature>
<dbReference type="GO" id="GO:0005509">
    <property type="term" value="F:calcium ion binding"/>
    <property type="evidence" value="ECO:0007669"/>
    <property type="project" value="InterPro"/>
</dbReference>
<dbReference type="Gene3D" id="2.150.10.10">
    <property type="entry name" value="Serralysin-like metalloprotease, C-terminal"/>
    <property type="match status" value="11"/>
</dbReference>
<dbReference type="EMBL" id="JAEQNE010000002">
    <property type="protein sequence ID" value="MBL0391300.1"/>
    <property type="molecule type" value="Genomic_DNA"/>
</dbReference>
<keyword evidence="5" id="KW-1185">Reference proteome</keyword>
<dbReference type="PANTHER" id="PTHR38340:SF1">
    <property type="entry name" value="S-LAYER PROTEIN"/>
    <property type="match status" value="1"/>
</dbReference>
<dbReference type="SUPFAM" id="SSF51120">
    <property type="entry name" value="beta-Roll"/>
    <property type="match status" value="11"/>
</dbReference>
<evidence type="ECO:0000256" key="1">
    <source>
        <dbReference type="ARBA" id="ARBA00004613"/>
    </source>
</evidence>
<protein>
    <recommendedName>
        <fullName evidence="6">Calcium-binding protein</fullName>
    </recommendedName>
</protein>
<comment type="subcellular location">
    <subcellularLocation>
        <location evidence="1">Secreted</location>
    </subcellularLocation>
</comment>
<dbReference type="Proteomes" id="UP000599109">
    <property type="component" value="Unassembled WGS sequence"/>
</dbReference>
<feature type="region of interest" description="Disordered" evidence="3">
    <location>
        <begin position="832"/>
        <end position="851"/>
    </location>
</feature>
<keyword evidence="2" id="KW-0964">Secreted</keyword>
<dbReference type="GO" id="GO:0005576">
    <property type="term" value="C:extracellular region"/>
    <property type="evidence" value="ECO:0007669"/>
    <property type="project" value="UniProtKB-SubCell"/>
</dbReference>
<sequence length="1784" mass="176025">MATYAFTSVAGTSIAFDPAVDTLSFGPGMGALGLSLATAGADTIVSQGGAAVRLLGVAAPSLAGTQFVFADGSVYRQGGPGDDALGGTASADQFDMRAGGNDRVSAGAGNDVIRAGVGLGDTDVFRGGGGFDELHLGGNYGAAVPLRTLTVTEIERFVFEPGGTVRLRLNDNVFATATGPVFFDATAQGPGDGLYLDGSSLLSAVQAQGGAGTDTLLGGNADEGLSGGGGADTLEGGAGSDTLTGGEGADQLRGGVGNDTLEGSSGDDVLDGAAGDDVLRGGAGNDVLEAGAGNDALDGGDGNDVLIGGSYFLFGGAPGTDTLAGGAGDDVLYVRPGDGAYARDGAILSGGTGADRFALTYASTDGEANWATLLHDVSTVAAPVRIADFDAADGDLLRTGITDGMFEGRPVIWRGTPAAGFKATLHQSLSHAGADPAESDFYGLWAFHDAAQAQTVLFVDSNFSFAVDAGDTKLVFDGNVALSPESFTPGTFAGPEHVGTSGADTLVLTAADDLTFGLAGNDLLEGLEGKDTLNGNAGDDTLRGAAGTDSLFGGAGADVLDGGGEADILNGGSGADTLSGGDGDDRLYADGPVHSGTTLWDWDAADAVNVLQGDAGDDWLQGGAGIDSLHGGDGADTLDGGLGNDSLDGGTGNDVLRAGASLASTDLLAGGEGDDVLQAQGGRVVLTGGAGADRFLLVDVGVAADIIGSGFSPVSAPARITDFDAAQGDLLPSGIANGLHGSIPLVWRGEAAAGFTASQGERTTLAGAGMAGTRFLEFWTIHDTAAHETVLFVDSDRNLRVDASDLKVVFDGNIELTPACFTPGTFTTKFGTPGADANTTPPLSAGPDVAFAREGDDRLDGLAGNDGLWGEAGNDRLSGGPGDDALDGGDGDDTLDGGDGIDWLQGGAGSDSLHGGIGADDLDGGPGSDVLFGEGGDDRLWGGSDGDTLVGGEGDDVLHGGEAQPCWPAGLAGAQAGAGSFAPAQTVLTGGPGADRFVFAYAPYDASDWNIVAHATSLVAAPQRVTDFDAAQGDRLYSGIVGGTAAGAPLVWRGEAGAGFTATAGQGMALAGSDPADPHFLEFWTWHDEASNRTVLFADRNRDFVVDASDLKIEFDGLVALTPGSFSAGTFQARVGSAGADTNASLPAGSGDDMLFGGRGGDRFSGAGGNDLLGGNQGADVLNGSAGDDVVLGGAGDDVRYGADGNDRLAGGSGCDSLDGGAGNDTLLAADLQDFLGDSVDDADADTNRLMGGTGNDFLSGARSSDLLYGGSGDDTLSGGDGADLLDGGDGIDRMAGGTGDDTYVLRAGDVLVESAGEGIDTVLSDLGTFTLAPEIENATVLAAAGAVVWGNAVDNRLMGGAADDELHGAGGNDWIDGGAGNNALAGGAGDDTYAVRSAGDVVTEAAGEGKDVAWSHVAAFVLPDNVEIGWIGRSTGAALTGNAGANALYGAAGRDTLDGGRGADAMAAGAGNDTYYVDDAGDVVAESADAALGGVDTLVSSVTRTLGAYQENLTLAGTSALDGTGNALANVLTGNEAANMLSGASGNDTLWGGGGNDVLQGGAGADRMAGGSGDDRYFVDDAGDLVVESGAAGGGHDTVLASISYRLGNYLEKLTLSGSSAIDGTGNALANLLTGNAAGNRLAAGAGNDTLQGGWGNDVLDGGSGADRMTGGTGADHFRMAHASDMGRSRGSCDVITDFLGAEGDRIDLSGIDGNTALAGLQPLAFIGTTAFSATDASGQLRCEFDARAGVAMVYGSTDADAAPEFEIELVGVTAMAAADFIL</sequence>
<evidence type="ECO:0000313" key="5">
    <source>
        <dbReference type="Proteomes" id="UP000599109"/>
    </source>
</evidence>
<dbReference type="PROSITE" id="PS00330">
    <property type="entry name" value="HEMOLYSIN_CALCIUM"/>
    <property type="match status" value="16"/>
</dbReference>
<dbReference type="InterPro" id="IPR050557">
    <property type="entry name" value="RTX_toxin/Mannuronan_C5-epim"/>
</dbReference>
<dbReference type="RefSeq" id="WP_201673941.1">
    <property type="nucleotide sequence ID" value="NZ_JAEQNE010000002.1"/>
</dbReference>
<name>A0A936Z0C9_9BURK</name>
<dbReference type="InterPro" id="IPR011049">
    <property type="entry name" value="Serralysin-like_metalloprot_C"/>
</dbReference>
<dbReference type="Gene3D" id="2.160.20.160">
    <property type="match status" value="1"/>
</dbReference>
<feature type="region of interest" description="Disordered" evidence="3">
    <location>
        <begin position="862"/>
        <end position="938"/>
    </location>
</feature>
<dbReference type="InterPro" id="IPR018511">
    <property type="entry name" value="Hemolysin-typ_Ca-bd_CS"/>
</dbReference>
<dbReference type="InterPro" id="IPR001343">
    <property type="entry name" value="Hemolysn_Ca-bd"/>
</dbReference>